<dbReference type="InterPro" id="IPR003423">
    <property type="entry name" value="OMP_efflux"/>
</dbReference>
<dbReference type="Gene3D" id="1.20.1600.10">
    <property type="entry name" value="Outer membrane efflux proteins (OEP)"/>
    <property type="match status" value="1"/>
</dbReference>
<dbReference type="GO" id="GO:0015288">
    <property type="term" value="F:porin activity"/>
    <property type="evidence" value="ECO:0007669"/>
    <property type="project" value="TreeGrafter"/>
</dbReference>
<gene>
    <name evidence="8" type="ORF">SAMN04488505_1011172</name>
</gene>
<dbReference type="GO" id="GO:0015562">
    <property type="term" value="F:efflux transmembrane transporter activity"/>
    <property type="evidence" value="ECO:0007669"/>
    <property type="project" value="InterPro"/>
</dbReference>
<accession>A0A1H7L6C4</accession>
<dbReference type="Proteomes" id="UP000198984">
    <property type="component" value="Unassembled WGS sequence"/>
</dbReference>
<keyword evidence="3" id="KW-0813">Transport</keyword>
<comment type="similarity">
    <text evidence="2">Belongs to the outer membrane factor (OMF) (TC 1.B.17) family.</text>
</comment>
<name>A0A1H7L6C4_9BACT</name>
<dbReference type="GO" id="GO:0009279">
    <property type="term" value="C:cell outer membrane"/>
    <property type="evidence" value="ECO:0007669"/>
    <property type="project" value="UniProtKB-SubCell"/>
</dbReference>
<keyword evidence="9" id="KW-1185">Reference proteome</keyword>
<evidence type="ECO:0000313" key="9">
    <source>
        <dbReference type="Proteomes" id="UP000198984"/>
    </source>
</evidence>
<evidence type="ECO:0000256" key="1">
    <source>
        <dbReference type="ARBA" id="ARBA00004442"/>
    </source>
</evidence>
<dbReference type="AlphaFoldDB" id="A0A1H7L6C4"/>
<organism evidence="8 9">
    <name type="scientific">Chitinophaga rupis</name>
    <dbReference type="NCBI Taxonomy" id="573321"/>
    <lineage>
        <taxon>Bacteria</taxon>
        <taxon>Pseudomonadati</taxon>
        <taxon>Bacteroidota</taxon>
        <taxon>Chitinophagia</taxon>
        <taxon>Chitinophagales</taxon>
        <taxon>Chitinophagaceae</taxon>
        <taxon>Chitinophaga</taxon>
    </lineage>
</organism>
<dbReference type="SUPFAM" id="SSF56954">
    <property type="entry name" value="Outer membrane efflux proteins (OEP)"/>
    <property type="match status" value="1"/>
</dbReference>
<comment type="subcellular location">
    <subcellularLocation>
        <location evidence="1">Cell outer membrane</location>
    </subcellularLocation>
</comment>
<sequence length="522" mass="58287">MFYTKLVWPLAIPNKNLPFIKKWQRLSSQLLYFCYAMKLYQFPGPILVICLLFANTVHVAAQDKWSLKRCVDYAMANNISIKQQDVQKRLAELTLKQSQLSQIPNLSASVSGNYNAGRSVNPTTYTYETQGFLSSNASLNTNVTLFNWFSKRNTIASNIYQANAYGFLLEKAKNDVAFNIASTFLQILQNNEQVHVNETQLTLTKAQLSNTEKLVAAGSVPESNQADLLAQLARDSANLITAQNNVILSTLQMKALLNLGFDIPFQPEIPSDISNIPLPSLNEVDPEMVYSAAMSTNPLIRADSLQIKSWERSVAASRGAMFPTLSLSAGIGTNYANNVNDIRNVVLGPFQDTLGTVSVGGTNYNVIGKPYTVPSQVVGGKTPFGTQISNNFQQAVGLSLSIPIFNAWQARAQYKRNKLNLYNQELTRDKDNQQLRQDIYTAHANAVAAIQKFYAASRGVDASQKAFDFATKRFNLGLMNTIDYITTQNNLFQAQINKVSAQYDYIFRMKLLEFYRDQKITL</sequence>
<dbReference type="Pfam" id="PF02321">
    <property type="entry name" value="OEP"/>
    <property type="match status" value="2"/>
</dbReference>
<reference evidence="8 9" key="1">
    <citation type="submission" date="2016-10" db="EMBL/GenBank/DDBJ databases">
        <authorList>
            <person name="de Groot N.N."/>
        </authorList>
    </citation>
    <scope>NUCLEOTIDE SEQUENCE [LARGE SCALE GENOMIC DNA]</scope>
    <source>
        <strain evidence="8 9">DSM 21039</strain>
    </source>
</reference>
<keyword evidence="4" id="KW-1134">Transmembrane beta strand</keyword>
<evidence type="ECO:0000256" key="7">
    <source>
        <dbReference type="ARBA" id="ARBA00023237"/>
    </source>
</evidence>
<evidence type="ECO:0000313" key="8">
    <source>
        <dbReference type="EMBL" id="SEK93797.1"/>
    </source>
</evidence>
<dbReference type="PANTHER" id="PTHR30026">
    <property type="entry name" value="OUTER MEMBRANE PROTEIN TOLC"/>
    <property type="match status" value="1"/>
</dbReference>
<evidence type="ECO:0000256" key="4">
    <source>
        <dbReference type="ARBA" id="ARBA00022452"/>
    </source>
</evidence>
<evidence type="ECO:0000256" key="3">
    <source>
        <dbReference type="ARBA" id="ARBA00022448"/>
    </source>
</evidence>
<dbReference type="EMBL" id="FOBB01000001">
    <property type="protein sequence ID" value="SEK93797.1"/>
    <property type="molecule type" value="Genomic_DNA"/>
</dbReference>
<dbReference type="PANTHER" id="PTHR30026:SF20">
    <property type="entry name" value="OUTER MEMBRANE PROTEIN TOLC"/>
    <property type="match status" value="1"/>
</dbReference>
<dbReference type="STRING" id="573321.SAMN04488505_1011172"/>
<keyword evidence="7" id="KW-0998">Cell outer membrane</keyword>
<dbReference type="InterPro" id="IPR051906">
    <property type="entry name" value="TolC-like"/>
</dbReference>
<proteinExistence type="inferred from homology"/>
<protein>
    <submittedName>
        <fullName evidence="8">Outer membrane protein</fullName>
    </submittedName>
</protein>
<dbReference type="GO" id="GO:1990281">
    <property type="term" value="C:efflux pump complex"/>
    <property type="evidence" value="ECO:0007669"/>
    <property type="project" value="TreeGrafter"/>
</dbReference>
<evidence type="ECO:0000256" key="6">
    <source>
        <dbReference type="ARBA" id="ARBA00023136"/>
    </source>
</evidence>
<evidence type="ECO:0000256" key="2">
    <source>
        <dbReference type="ARBA" id="ARBA00007613"/>
    </source>
</evidence>
<evidence type="ECO:0000256" key="5">
    <source>
        <dbReference type="ARBA" id="ARBA00022692"/>
    </source>
</evidence>
<keyword evidence="5" id="KW-0812">Transmembrane</keyword>
<keyword evidence="6" id="KW-0472">Membrane</keyword>